<dbReference type="InterPro" id="IPR036291">
    <property type="entry name" value="NAD(P)-bd_dom_sf"/>
</dbReference>
<protein>
    <submittedName>
        <fullName evidence="4">Short-chain dehydrogenase</fullName>
    </submittedName>
</protein>
<reference evidence="5" key="1">
    <citation type="submission" date="2016-10" db="EMBL/GenBank/DDBJ databases">
        <authorList>
            <person name="Varghese N."/>
            <person name="Submissions S."/>
        </authorList>
    </citation>
    <scope>NUCLEOTIDE SEQUENCE [LARGE SCALE GENOMIC DNA]</scope>
    <source>
        <strain evidence="5">DSM 7481</strain>
    </source>
</reference>
<dbReference type="InterPro" id="IPR020904">
    <property type="entry name" value="Sc_DH/Rdtase_CS"/>
</dbReference>
<name>A0A1I1XUA0_9BURK</name>
<dbReference type="PANTHER" id="PTHR44196">
    <property type="entry name" value="DEHYDROGENASE/REDUCTASE SDR FAMILY MEMBER 7B"/>
    <property type="match status" value="1"/>
</dbReference>
<dbReference type="AlphaFoldDB" id="A0A1I1XUA0"/>
<dbReference type="SMART" id="SM00822">
    <property type="entry name" value="PKS_KR"/>
    <property type="match status" value="1"/>
</dbReference>
<dbReference type="SUPFAM" id="SSF51735">
    <property type="entry name" value="NAD(P)-binding Rossmann-fold domains"/>
    <property type="match status" value="1"/>
</dbReference>
<dbReference type="Gene3D" id="3.40.50.720">
    <property type="entry name" value="NAD(P)-binding Rossmann-like Domain"/>
    <property type="match status" value="1"/>
</dbReference>
<keyword evidence="2" id="KW-0560">Oxidoreductase</keyword>
<dbReference type="CDD" id="cd05233">
    <property type="entry name" value="SDR_c"/>
    <property type="match status" value="1"/>
</dbReference>
<sequence>MEPAADTTGTARPLALITGASSGIGLELARHAARGGYNLVLAADTPLNGAAETLRAEGAEVEFIQTDLATQEGLQKLWAVVGDRMVHALMANAGHGLGGAFLDQIFPDVRHVIDTNITGTVWLVQRVAQRMCAAGQGRILITGSIAGFQPGSFQAVYNGSKAFIDSFAAALRNELQDSGVTVTCLMPGVTDTRFFERAGMQDTKVGTQSDKSDPADVARAGYEALHAGEADVVVGLGNKLQVALSKVAPSQLVAAQHRRMAEPGTAER</sequence>
<dbReference type="InterPro" id="IPR002347">
    <property type="entry name" value="SDR_fam"/>
</dbReference>
<dbReference type="InterPro" id="IPR057326">
    <property type="entry name" value="KR_dom"/>
</dbReference>
<dbReference type="Proteomes" id="UP000199517">
    <property type="component" value="Unassembled WGS sequence"/>
</dbReference>
<comment type="similarity">
    <text evidence="1">Belongs to the short-chain dehydrogenases/reductases (SDR) family.</text>
</comment>
<dbReference type="OrthoDB" id="9810734at2"/>
<dbReference type="PANTHER" id="PTHR44196:SF2">
    <property type="entry name" value="SHORT-CHAIN DEHYDROGENASE-RELATED"/>
    <property type="match status" value="1"/>
</dbReference>
<dbReference type="GO" id="GO:0016020">
    <property type="term" value="C:membrane"/>
    <property type="evidence" value="ECO:0007669"/>
    <property type="project" value="TreeGrafter"/>
</dbReference>
<dbReference type="STRING" id="32040.SAMN04489710_114120"/>
<gene>
    <name evidence="4" type="ORF">SAMN04489710_114120</name>
</gene>
<evidence type="ECO:0000313" key="5">
    <source>
        <dbReference type="Proteomes" id="UP000199517"/>
    </source>
</evidence>
<accession>A0A1I1XUA0</accession>
<evidence type="ECO:0000256" key="2">
    <source>
        <dbReference type="ARBA" id="ARBA00023002"/>
    </source>
</evidence>
<dbReference type="EMBL" id="FOMQ01000014">
    <property type="protein sequence ID" value="SFE10831.1"/>
    <property type="molecule type" value="Genomic_DNA"/>
</dbReference>
<evidence type="ECO:0000259" key="3">
    <source>
        <dbReference type="SMART" id="SM00822"/>
    </source>
</evidence>
<dbReference type="RefSeq" id="WP_092955742.1">
    <property type="nucleotide sequence ID" value="NZ_FOMQ01000014.1"/>
</dbReference>
<dbReference type="GO" id="GO:0016491">
    <property type="term" value="F:oxidoreductase activity"/>
    <property type="evidence" value="ECO:0007669"/>
    <property type="project" value="UniProtKB-KW"/>
</dbReference>
<dbReference type="Pfam" id="PF00106">
    <property type="entry name" value="adh_short"/>
    <property type="match status" value="1"/>
</dbReference>
<feature type="domain" description="Ketoreductase" evidence="3">
    <location>
        <begin position="13"/>
        <end position="192"/>
    </location>
</feature>
<evidence type="ECO:0000313" key="4">
    <source>
        <dbReference type="EMBL" id="SFE10831.1"/>
    </source>
</evidence>
<proteinExistence type="inferred from homology"/>
<evidence type="ECO:0000256" key="1">
    <source>
        <dbReference type="ARBA" id="ARBA00006484"/>
    </source>
</evidence>
<keyword evidence="5" id="KW-1185">Reference proteome</keyword>
<organism evidence="4 5">
    <name type="scientific">Paracidovorax konjaci</name>
    <dbReference type="NCBI Taxonomy" id="32040"/>
    <lineage>
        <taxon>Bacteria</taxon>
        <taxon>Pseudomonadati</taxon>
        <taxon>Pseudomonadota</taxon>
        <taxon>Betaproteobacteria</taxon>
        <taxon>Burkholderiales</taxon>
        <taxon>Comamonadaceae</taxon>
        <taxon>Paracidovorax</taxon>
    </lineage>
</organism>
<dbReference type="PROSITE" id="PS00061">
    <property type="entry name" value="ADH_SHORT"/>
    <property type="match status" value="1"/>
</dbReference>
<dbReference type="PRINTS" id="PR00081">
    <property type="entry name" value="GDHRDH"/>
</dbReference>